<evidence type="ECO:0000313" key="1">
    <source>
        <dbReference type="EMBL" id="SDD35719.1"/>
    </source>
</evidence>
<accession>A0A1G6U2Z5</accession>
<evidence type="ECO:0000313" key="2">
    <source>
        <dbReference type="Proteomes" id="UP000199072"/>
    </source>
</evidence>
<proteinExistence type="predicted"/>
<protein>
    <submittedName>
        <fullName evidence="1">Uncharacterized protein</fullName>
    </submittedName>
</protein>
<dbReference type="EMBL" id="FNAI01000001">
    <property type="protein sequence ID" value="SDD35719.1"/>
    <property type="molecule type" value="Genomic_DNA"/>
</dbReference>
<sequence length="118" mass="12812">MITVIGIFEARELADEAASYLLANEFKSEDVDVHQAEAPEKVAKFFDHLFEDRSAAASHTAAAINGTIVTIHAQSTREAQEAVDVLNNYGGIDVSIPGSEEVLSRIVERAVNSSVRLR</sequence>
<keyword evidence="2" id="KW-1185">Reference proteome</keyword>
<reference evidence="1 2" key="1">
    <citation type="submission" date="2016-10" db="EMBL/GenBank/DDBJ databases">
        <authorList>
            <person name="de Groot N.N."/>
        </authorList>
    </citation>
    <scope>NUCLEOTIDE SEQUENCE [LARGE SCALE GENOMIC DNA]</scope>
    <source>
        <strain evidence="1 2">47C3B</strain>
    </source>
</reference>
<name>A0A1G6U2Z5_9SPHI</name>
<gene>
    <name evidence="1" type="ORF">SAMN05216464_101513</name>
</gene>
<dbReference type="AlphaFoldDB" id="A0A1G6U2Z5"/>
<dbReference type="RefSeq" id="WP_091143730.1">
    <property type="nucleotide sequence ID" value="NZ_FNAI01000001.1"/>
</dbReference>
<organism evidence="1 2">
    <name type="scientific">Mucilaginibacter pineti</name>
    <dbReference type="NCBI Taxonomy" id="1391627"/>
    <lineage>
        <taxon>Bacteria</taxon>
        <taxon>Pseudomonadati</taxon>
        <taxon>Bacteroidota</taxon>
        <taxon>Sphingobacteriia</taxon>
        <taxon>Sphingobacteriales</taxon>
        <taxon>Sphingobacteriaceae</taxon>
        <taxon>Mucilaginibacter</taxon>
    </lineage>
</organism>
<dbReference type="Proteomes" id="UP000199072">
    <property type="component" value="Unassembled WGS sequence"/>
</dbReference>
<dbReference type="OrthoDB" id="798200at2"/>